<dbReference type="InterPro" id="IPR038068">
    <property type="entry name" value="YcgL-like_sf"/>
</dbReference>
<sequence length="102" mass="11334">MHCSIFKSSKKDEMYLYIARPETSENEAEAVNALEILPEAMRVAFGRATFVMDLELTESRKLARVNVLHVIDSIETKGFFIQVPPEGLINPNAVAPEGLRGA</sequence>
<evidence type="ECO:0000313" key="3">
    <source>
        <dbReference type="EMBL" id="XBU17048.1"/>
    </source>
</evidence>
<organism evidence="3">
    <name type="scientific">Acinetobacter sp. A1-4-2</name>
    <dbReference type="NCBI Taxonomy" id="3156489"/>
    <lineage>
        <taxon>Bacteria</taxon>
        <taxon>Pseudomonadati</taxon>
        <taxon>Pseudomonadota</taxon>
        <taxon>Gammaproteobacteria</taxon>
        <taxon>Moraxellales</taxon>
        <taxon>Moraxellaceae</taxon>
        <taxon>Acinetobacter</taxon>
    </lineage>
</organism>
<dbReference type="RefSeq" id="WP_349929715.1">
    <property type="nucleotide sequence ID" value="NZ_CP157981.1"/>
</dbReference>
<evidence type="ECO:0000259" key="2">
    <source>
        <dbReference type="PROSITE" id="PS51648"/>
    </source>
</evidence>
<reference evidence="3" key="1">
    <citation type="submission" date="2024-06" db="EMBL/GenBank/DDBJ databases">
        <authorList>
            <person name="Song Z."/>
        </authorList>
    </citation>
    <scope>NUCLEOTIDE SEQUENCE</scope>
    <source>
        <strain evidence="3">A1-4-2</strain>
    </source>
</reference>
<dbReference type="PANTHER" id="PTHR38109">
    <property type="entry name" value="PROTEIN YCGL"/>
    <property type="match status" value="1"/>
</dbReference>
<dbReference type="InterPro" id="IPR027354">
    <property type="entry name" value="YcgL_dom"/>
</dbReference>
<feature type="domain" description="YcgL" evidence="2">
    <location>
        <begin position="1"/>
        <end position="93"/>
    </location>
</feature>
<name>A0AAU7T0V1_9GAMM</name>
<dbReference type="HAMAP" id="MF_01866">
    <property type="entry name" value="UPF0745"/>
    <property type="match status" value="1"/>
</dbReference>
<accession>A0AAU7T0V1</accession>
<dbReference type="PANTHER" id="PTHR38109:SF1">
    <property type="entry name" value="PROTEIN YCGL"/>
    <property type="match status" value="1"/>
</dbReference>
<dbReference type="Gene3D" id="3.10.510.20">
    <property type="entry name" value="YcgL domain"/>
    <property type="match status" value="1"/>
</dbReference>
<protein>
    <recommendedName>
        <fullName evidence="1">YcgL domain-containing protein ABJ384_06920</fullName>
    </recommendedName>
</protein>
<dbReference type="SUPFAM" id="SSF160191">
    <property type="entry name" value="YcgL-like"/>
    <property type="match status" value="1"/>
</dbReference>
<dbReference type="PROSITE" id="PS51648">
    <property type="entry name" value="YCGL"/>
    <property type="match status" value="1"/>
</dbReference>
<proteinExistence type="inferred from homology"/>
<evidence type="ECO:0000256" key="1">
    <source>
        <dbReference type="HAMAP-Rule" id="MF_01866"/>
    </source>
</evidence>
<gene>
    <name evidence="3" type="ORF">ABJ384_06920</name>
</gene>
<dbReference type="Pfam" id="PF05166">
    <property type="entry name" value="YcgL"/>
    <property type="match status" value="1"/>
</dbReference>
<dbReference type="AlphaFoldDB" id="A0AAU7T0V1"/>
<dbReference type="EMBL" id="CP157981">
    <property type="protein sequence ID" value="XBU17048.1"/>
    <property type="molecule type" value="Genomic_DNA"/>
</dbReference>